<evidence type="ECO:0000313" key="12">
    <source>
        <dbReference type="EMBL" id="KAF9598347.1"/>
    </source>
</evidence>
<dbReference type="Pfam" id="PF00069">
    <property type="entry name" value="Pkinase"/>
    <property type="match status" value="1"/>
</dbReference>
<feature type="binding site" evidence="9">
    <location>
        <position position="616"/>
    </location>
    <ligand>
        <name>ATP</name>
        <dbReference type="ChEBI" id="CHEBI:30616"/>
    </ligand>
</feature>
<evidence type="ECO:0000256" key="5">
    <source>
        <dbReference type="ARBA" id="ARBA00022777"/>
    </source>
</evidence>
<feature type="region of interest" description="Disordered" evidence="10">
    <location>
        <begin position="75"/>
        <end position="107"/>
    </location>
</feature>
<feature type="compositionally biased region" description="Polar residues" evidence="10">
    <location>
        <begin position="489"/>
        <end position="502"/>
    </location>
</feature>
<dbReference type="PROSITE" id="PS00107">
    <property type="entry name" value="PROTEIN_KINASE_ATP"/>
    <property type="match status" value="1"/>
</dbReference>
<dbReference type="SUPFAM" id="SSF56112">
    <property type="entry name" value="Protein kinase-like (PK-like)"/>
    <property type="match status" value="1"/>
</dbReference>
<feature type="compositionally biased region" description="Polar residues" evidence="10">
    <location>
        <begin position="429"/>
        <end position="442"/>
    </location>
</feature>
<sequence length="996" mass="108215">MQWLQSAFSSSSSPKSSSSSSTKQQTSSSPTKRDIALIFKKATHQHRRQPRLTRAKKLRHLRDIDVGRLPLTNFLRLSDNNNNNNCAPSPSELEYPSSRSSPAQPQPLPLPELSVFFRDTPLNASPYSGRFPLPSPKEVTTNIRAPSEERGEEIGGDAGSCVGIGRNSTYQTINKNTEQVDTLSRKSPSDRGKKVHRDRIGFGNVESSFRINASAMSAPGSGLSSPTLSPRRSSIGEFSPSPHGAYRGYVWSAPEMAATDMFTSPPPQNLFDKLWSSPDGPVLNPKNPRGSPMHPNMSPESSTSRHESNGHGLTPKNPSGSPLLPKNSPESSASQHQNNGPSLNPKNSTGSPTHPKMPPETFAPRHESNGPSLNPKNSSGSPLHPKMSPDTRGSRHESNGPSLNPKNSSGSPMHPKMSPETCARRHESTGPSLNPKNSSGSHLHTKMSPETCASRHESNGPSLNPKNSSGSPLHPKMSPETCARRHESTGPSLNPKNSSGSPLHTKMSPETCASRHESNGPSLNPKNPSGSPLHPKMSPESSSLPESEGQASVHPLHRPPGSSVSSQTVLAHQTLIKAEVSPMISQWKKGKLIGRGTFGSVYVATNRETGALCAMKEVDLIPDDPNSAECIQQLEQEIKVLSQLKHPNIVQYYGSEIVGDRFYIYLEYVHPGSINKYVRDHCGAITESVVRNFTRHILSGLAYLHSTKTIHRDIKGANLLVDASGVVKLADFGMAKHLSGQAAELSMKGSPYWMAPELIHAVNQKDTNGDFAFAVDIWSLGCTIIEIVNGKPPWSELEGAAAMFKVWKETPPIPEILSPPGKDFLQCCFTRNPPERPSASMLLEHPFLKNSHQTDVQACAQTFYAMKLGDAPHSPREWSAYKVDSVPISSRTQATKRNMFFNGSGFMQGYCFLSSESAQQSHPTTCDSAAPASILLVLHTLEALPGLSPRHSNRACTNFQGVFRRYQRYTCGAVTLALVQALTQKRGTYVIRCSGI</sequence>
<evidence type="ECO:0000256" key="8">
    <source>
        <dbReference type="ARBA" id="ARBA00048329"/>
    </source>
</evidence>
<evidence type="ECO:0000313" key="13">
    <source>
        <dbReference type="Proteomes" id="UP000631114"/>
    </source>
</evidence>
<keyword evidence="6 9" id="KW-0067">ATP-binding</keyword>
<dbReference type="EC" id="2.7.11.25" evidence="2"/>
<evidence type="ECO:0000256" key="2">
    <source>
        <dbReference type="ARBA" id="ARBA00012406"/>
    </source>
</evidence>
<dbReference type="Proteomes" id="UP000631114">
    <property type="component" value="Unassembled WGS sequence"/>
</dbReference>
<keyword evidence="13" id="KW-1185">Reference proteome</keyword>
<feature type="compositionally biased region" description="Polar residues" evidence="10">
    <location>
        <begin position="399"/>
        <end position="411"/>
    </location>
</feature>
<organism evidence="12 13">
    <name type="scientific">Coptis chinensis</name>
    <dbReference type="NCBI Taxonomy" id="261450"/>
    <lineage>
        <taxon>Eukaryota</taxon>
        <taxon>Viridiplantae</taxon>
        <taxon>Streptophyta</taxon>
        <taxon>Embryophyta</taxon>
        <taxon>Tracheophyta</taxon>
        <taxon>Spermatophyta</taxon>
        <taxon>Magnoliopsida</taxon>
        <taxon>Ranunculales</taxon>
        <taxon>Ranunculaceae</taxon>
        <taxon>Coptidoideae</taxon>
        <taxon>Coptis</taxon>
    </lineage>
</organism>
<dbReference type="PROSITE" id="PS50011">
    <property type="entry name" value="PROTEIN_KINASE_DOM"/>
    <property type="match status" value="1"/>
</dbReference>
<comment type="similarity">
    <text evidence="1">Belongs to the protein kinase superfamily. STE Ser/Thr protein kinase family. MAP kinase kinase kinase subfamily.</text>
</comment>
<reference evidence="12 13" key="1">
    <citation type="submission" date="2020-10" db="EMBL/GenBank/DDBJ databases">
        <title>The Coptis chinensis genome and diversification of protoberbering-type alkaloids.</title>
        <authorList>
            <person name="Wang B."/>
            <person name="Shu S."/>
            <person name="Song C."/>
            <person name="Liu Y."/>
        </authorList>
    </citation>
    <scope>NUCLEOTIDE SEQUENCE [LARGE SCALE GENOMIC DNA]</scope>
    <source>
        <strain evidence="12">HL-2020</strain>
        <tissue evidence="12">Leaf</tissue>
    </source>
</reference>
<evidence type="ECO:0000256" key="1">
    <source>
        <dbReference type="ARBA" id="ARBA00006529"/>
    </source>
</evidence>
<comment type="catalytic activity">
    <reaction evidence="7">
        <text>L-threonyl-[protein] + ATP = O-phospho-L-threonyl-[protein] + ADP + H(+)</text>
        <dbReference type="Rhea" id="RHEA:46608"/>
        <dbReference type="Rhea" id="RHEA-COMP:11060"/>
        <dbReference type="Rhea" id="RHEA-COMP:11605"/>
        <dbReference type="ChEBI" id="CHEBI:15378"/>
        <dbReference type="ChEBI" id="CHEBI:30013"/>
        <dbReference type="ChEBI" id="CHEBI:30616"/>
        <dbReference type="ChEBI" id="CHEBI:61977"/>
        <dbReference type="ChEBI" id="CHEBI:456216"/>
        <dbReference type="EC" id="2.7.11.25"/>
    </reaction>
</comment>
<dbReference type="InterPro" id="IPR050538">
    <property type="entry name" value="MAP_kinase_kinase_kinase"/>
</dbReference>
<dbReference type="InterPro" id="IPR000719">
    <property type="entry name" value="Prot_kinase_dom"/>
</dbReference>
<feature type="compositionally biased region" description="Polar residues" evidence="10">
    <location>
        <begin position="369"/>
        <end position="381"/>
    </location>
</feature>
<evidence type="ECO:0000256" key="7">
    <source>
        <dbReference type="ARBA" id="ARBA00047559"/>
    </source>
</evidence>
<feature type="compositionally biased region" description="Polar residues" evidence="10">
    <location>
        <begin position="519"/>
        <end position="530"/>
    </location>
</feature>
<evidence type="ECO:0000259" key="11">
    <source>
        <dbReference type="PROSITE" id="PS50011"/>
    </source>
</evidence>
<keyword evidence="5" id="KW-0418">Kinase</keyword>
<dbReference type="FunFam" id="1.10.510.10:FF:000357">
    <property type="entry name" value="Mitogen-activated protein kinase kinase kinase 5"/>
    <property type="match status" value="1"/>
</dbReference>
<dbReference type="GO" id="GO:0005737">
    <property type="term" value="C:cytoplasm"/>
    <property type="evidence" value="ECO:0007669"/>
    <property type="project" value="TreeGrafter"/>
</dbReference>
<feature type="compositionally biased region" description="Polar residues" evidence="10">
    <location>
        <begin position="459"/>
        <end position="471"/>
    </location>
</feature>
<evidence type="ECO:0000256" key="10">
    <source>
        <dbReference type="SAM" id="MobiDB-lite"/>
    </source>
</evidence>
<keyword evidence="4 9" id="KW-0547">Nucleotide-binding</keyword>
<evidence type="ECO:0000256" key="4">
    <source>
        <dbReference type="ARBA" id="ARBA00022741"/>
    </source>
</evidence>
<evidence type="ECO:0000256" key="3">
    <source>
        <dbReference type="ARBA" id="ARBA00022679"/>
    </source>
</evidence>
<feature type="region of interest" description="Disordered" evidence="10">
    <location>
        <begin position="217"/>
        <end position="245"/>
    </location>
</feature>
<dbReference type="AlphaFoldDB" id="A0A835HHB3"/>
<feature type="compositionally biased region" description="Basic and acidic residues" evidence="10">
    <location>
        <begin position="387"/>
        <end position="398"/>
    </location>
</feature>
<dbReference type="PANTHER" id="PTHR48016">
    <property type="entry name" value="MAP KINASE KINASE KINASE SSK2-RELATED-RELATED"/>
    <property type="match status" value="1"/>
</dbReference>
<comment type="caution">
    <text evidence="12">The sequence shown here is derived from an EMBL/GenBank/DDBJ whole genome shotgun (WGS) entry which is preliminary data.</text>
</comment>
<accession>A0A835HHB3</accession>
<keyword evidence="3" id="KW-0808">Transferase</keyword>
<evidence type="ECO:0000256" key="9">
    <source>
        <dbReference type="PROSITE-ProRule" id="PRU10141"/>
    </source>
</evidence>
<feature type="compositionally biased region" description="Low complexity" evidence="10">
    <location>
        <begin position="538"/>
        <end position="548"/>
    </location>
</feature>
<feature type="compositionally biased region" description="Low complexity" evidence="10">
    <location>
        <begin position="217"/>
        <end position="233"/>
    </location>
</feature>
<protein>
    <recommendedName>
        <fullName evidence="2">mitogen-activated protein kinase kinase kinase</fullName>
        <ecNumber evidence="2">2.7.11.25</ecNumber>
    </recommendedName>
</protein>
<evidence type="ECO:0000256" key="6">
    <source>
        <dbReference type="ARBA" id="ARBA00022840"/>
    </source>
</evidence>
<comment type="catalytic activity">
    <reaction evidence="8">
        <text>L-seryl-[protein] + ATP = O-phospho-L-seryl-[protein] + ADP + H(+)</text>
        <dbReference type="Rhea" id="RHEA:17989"/>
        <dbReference type="Rhea" id="RHEA-COMP:9863"/>
        <dbReference type="Rhea" id="RHEA-COMP:11604"/>
        <dbReference type="ChEBI" id="CHEBI:15378"/>
        <dbReference type="ChEBI" id="CHEBI:29999"/>
        <dbReference type="ChEBI" id="CHEBI:30616"/>
        <dbReference type="ChEBI" id="CHEBI:83421"/>
        <dbReference type="ChEBI" id="CHEBI:456216"/>
        <dbReference type="EC" id="2.7.11.25"/>
    </reaction>
</comment>
<dbReference type="Gene3D" id="1.10.510.10">
    <property type="entry name" value="Transferase(Phosphotransferase) domain 1"/>
    <property type="match status" value="1"/>
</dbReference>
<gene>
    <name evidence="12" type="ORF">IFM89_027095</name>
</gene>
<dbReference type="InterPro" id="IPR011009">
    <property type="entry name" value="Kinase-like_dom_sf"/>
</dbReference>
<feature type="domain" description="Protein kinase" evidence="11">
    <location>
        <begin position="587"/>
        <end position="848"/>
    </location>
</feature>
<feature type="compositionally biased region" description="Polar residues" evidence="10">
    <location>
        <begin position="328"/>
        <end position="352"/>
    </location>
</feature>
<dbReference type="SMART" id="SM00220">
    <property type="entry name" value="S_TKc"/>
    <property type="match status" value="1"/>
</dbReference>
<dbReference type="GO" id="GO:0005524">
    <property type="term" value="F:ATP binding"/>
    <property type="evidence" value="ECO:0007669"/>
    <property type="project" value="UniProtKB-UniRule"/>
</dbReference>
<feature type="compositionally biased region" description="Low complexity" evidence="10">
    <location>
        <begin position="9"/>
        <end position="30"/>
    </location>
</feature>
<dbReference type="EMBL" id="JADFTS010000007">
    <property type="protein sequence ID" value="KAF9598347.1"/>
    <property type="molecule type" value="Genomic_DNA"/>
</dbReference>
<dbReference type="OrthoDB" id="266718at2759"/>
<feature type="region of interest" description="Disordered" evidence="10">
    <location>
        <begin position="262"/>
        <end position="567"/>
    </location>
</feature>
<dbReference type="PANTHER" id="PTHR48016:SF5">
    <property type="entry name" value="MITOGEN-ACTIVATED PROTEIN KINASE KINASE KINASE 5"/>
    <property type="match status" value="1"/>
</dbReference>
<proteinExistence type="inferred from homology"/>
<dbReference type="GO" id="GO:0004709">
    <property type="term" value="F:MAP kinase kinase kinase activity"/>
    <property type="evidence" value="ECO:0007669"/>
    <property type="project" value="UniProtKB-EC"/>
</dbReference>
<dbReference type="InterPro" id="IPR017441">
    <property type="entry name" value="Protein_kinase_ATP_BS"/>
</dbReference>
<feature type="region of interest" description="Disordered" evidence="10">
    <location>
        <begin position="1"/>
        <end position="36"/>
    </location>
</feature>
<name>A0A835HHB3_9MAGN</name>